<protein>
    <submittedName>
        <fullName evidence="1">Uncharacterized protein</fullName>
    </submittedName>
</protein>
<evidence type="ECO:0000313" key="2">
    <source>
        <dbReference type="Proteomes" id="UP000821845"/>
    </source>
</evidence>
<name>A0ACB7SYH1_HYAAI</name>
<gene>
    <name evidence="1" type="ORF">HPB50_014411</name>
</gene>
<dbReference type="EMBL" id="CM023482">
    <property type="protein sequence ID" value="KAH6938883.1"/>
    <property type="molecule type" value="Genomic_DNA"/>
</dbReference>
<dbReference type="Proteomes" id="UP000821845">
    <property type="component" value="Chromosome 2"/>
</dbReference>
<comment type="caution">
    <text evidence="1">The sequence shown here is derived from an EMBL/GenBank/DDBJ whole genome shotgun (WGS) entry which is preliminary data.</text>
</comment>
<organism evidence="1 2">
    <name type="scientific">Hyalomma asiaticum</name>
    <name type="common">Tick</name>
    <dbReference type="NCBI Taxonomy" id="266040"/>
    <lineage>
        <taxon>Eukaryota</taxon>
        <taxon>Metazoa</taxon>
        <taxon>Ecdysozoa</taxon>
        <taxon>Arthropoda</taxon>
        <taxon>Chelicerata</taxon>
        <taxon>Arachnida</taxon>
        <taxon>Acari</taxon>
        <taxon>Parasitiformes</taxon>
        <taxon>Ixodida</taxon>
        <taxon>Ixodoidea</taxon>
        <taxon>Ixodidae</taxon>
        <taxon>Hyalomminae</taxon>
        <taxon>Hyalomma</taxon>
    </lineage>
</organism>
<proteinExistence type="predicted"/>
<reference evidence="1" key="1">
    <citation type="submission" date="2020-05" db="EMBL/GenBank/DDBJ databases">
        <title>Large-scale comparative analyses of tick genomes elucidate their genetic diversity and vector capacities.</title>
        <authorList>
            <person name="Jia N."/>
            <person name="Wang J."/>
            <person name="Shi W."/>
            <person name="Du L."/>
            <person name="Sun Y."/>
            <person name="Zhan W."/>
            <person name="Jiang J."/>
            <person name="Wang Q."/>
            <person name="Zhang B."/>
            <person name="Ji P."/>
            <person name="Sakyi L.B."/>
            <person name="Cui X."/>
            <person name="Yuan T."/>
            <person name="Jiang B."/>
            <person name="Yang W."/>
            <person name="Lam T.T.-Y."/>
            <person name="Chang Q."/>
            <person name="Ding S."/>
            <person name="Wang X."/>
            <person name="Zhu J."/>
            <person name="Ruan X."/>
            <person name="Zhao L."/>
            <person name="Wei J."/>
            <person name="Que T."/>
            <person name="Du C."/>
            <person name="Cheng J."/>
            <person name="Dai P."/>
            <person name="Han X."/>
            <person name="Huang E."/>
            <person name="Gao Y."/>
            <person name="Liu J."/>
            <person name="Shao H."/>
            <person name="Ye R."/>
            <person name="Li L."/>
            <person name="Wei W."/>
            <person name="Wang X."/>
            <person name="Wang C."/>
            <person name="Yang T."/>
            <person name="Huo Q."/>
            <person name="Li W."/>
            <person name="Guo W."/>
            <person name="Chen H."/>
            <person name="Zhou L."/>
            <person name="Ni X."/>
            <person name="Tian J."/>
            <person name="Zhou Y."/>
            <person name="Sheng Y."/>
            <person name="Liu T."/>
            <person name="Pan Y."/>
            <person name="Xia L."/>
            <person name="Li J."/>
            <person name="Zhao F."/>
            <person name="Cao W."/>
        </authorList>
    </citation>
    <scope>NUCLEOTIDE SEQUENCE</scope>
    <source>
        <strain evidence="1">Hyas-2018</strain>
    </source>
</reference>
<keyword evidence="2" id="KW-1185">Reference proteome</keyword>
<evidence type="ECO:0000313" key="1">
    <source>
        <dbReference type="EMBL" id="KAH6938883.1"/>
    </source>
</evidence>
<accession>A0ACB7SYH1</accession>
<sequence length="181" mass="20255">MLAALSSFCAPAARFQHDPTYSQLFNGATIAECVYNLAEKRDLPVTLKPFPTYSKAIDVTTTQLFTIAYAVISGMAVGADIVLLAGVKKQPVKALTVFLYWNVFHFLADVVIIMAFFVAVLNKQPVKALTVFLYWNVFHFLADVVIIMAFFIAVLNKLSILGSVYQTYKQYVANPNYRESY</sequence>